<dbReference type="InterPro" id="IPR052192">
    <property type="entry name" value="Insect_Ionotropic_Sensory_Rcpt"/>
</dbReference>
<dbReference type="SUPFAM" id="SSF53850">
    <property type="entry name" value="Periplasmic binding protein-like II"/>
    <property type="match status" value="1"/>
</dbReference>
<dbReference type="Proteomes" id="UP000694924">
    <property type="component" value="Unplaced"/>
</dbReference>
<dbReference type="InterPro" id="IPR019594">
    <property type="entry name" value="Glu/Gly-bd"/>
</dbReference>
<feature type="domain" description="Ionotropic glutamate receptor C-terminal" evidence="14">
    <location>
        <begin position="274"/>
        <end position="377"/>
    </location>
</feature>
<name>A0ABM1JET5_POLDO</name>
<keyword evidence="6 13" id="KW-1133">Transmembrane helix</keyword>
<evidence type="ECO:0000256" key="8">
    <source>
        <dbReference type="ARBA" id="ARBA00023136"/>
    </source>
</evidence>
<keyword evidence="7" id="KW-0406">Ion transport</keyword>
<dbReference type="PANTHER" id="PTHR42643:SF42">
    <property type="entry name" value="IONOTROPIC GLUTAMATE RECEPTOR L-GLUTAMATE AND GLYCINE-BINDING DOMAIN-CONTAINING PROTEIN"/>
    <property type="match status" value="1"/>
</dbReference>
<evidence type="ECO:0000256" key="3">
    <source>
        <dbReference type="ARBA" id="ARBA00022448"/>
    </source>
</evidence>
<evidence type="ECO:0000256" key="2">
    <source>
        <dbReference type="ARBA" id="ARBA00008685"/>
    </source>
</evidence>
<feature type="domain" description="Ionotropic glutamate receptor L-glutamate and glycine-binding" evidence="15">
    <location>
        <begin position="167"/>
        <end position="259"/>
    </location>
</feature>
<evidence type="ECO:0000256" key="10">
    <source>
        <dbReference type="ARBA" id="ARBA00023180"/>
    </source>
</evidence>
<evidence type="ECO:0000259" key="15">
    <source>
        <dbReference type="Pfam" id="PF10613"/>
    </source>
</evidence>
<keyword evidence="11" id="KW-1071">Ligand-gated ion channel</keyword>
<sequence length="588" mass="67592">MTTMIFKWTRALSREGFTTTNFYFSDMHKSTYYVKRIARPHYIAIISNYSDINEFSLATSTFDMSYGAWLVIFIYNGYGSDYCHNPPGNIFHLKYNTEMLVRCGKENILREWYSINSNRTEIIDIAKWNLKDGITDKISNSHYGEIKSNLQGLTIKAVVVKDNKFVTINKDGQLDGVVGKIMRELCSSLNFTFDIVSEVPNNGIWNPKFNNCSGAIDELCSKRADIAFSDFTMTSLRLNVIDFTIPLLVSKNCLFIKKPKRFFIKWSSYFLTFSLTLWIAVFGIIIVTTILLVFIKKQNGTDRCFVNLLSDNFLEIWGIICQQGLADFPDNSSLRIVYFSLFILAVVLLAAYSAALISFLTSNMQIVPFRTLEDFIDDGTYQLAVYYASSDYELFATSKDPMIQELKKLMIDENKLPETTIEAFRMVCTNKKLAMYTSIVRKEAVNSQIPCSVVAIPTGRIENLAIVLSKHNPFTDIINFNLQKFINNGMMYRLKDKIFNKNFNFVSQPQPVRINSILLLIMFIIIGVVLGVLILILEKCIFAYNSKKSLMVDHHISLIKSSGFYLQKKNNVQFSRYYFNRKIAPVRY</sequence>
<dbReference type="InterPro" id="IPR001320">
    <property type="entry name" value="Iontro_rcpt_C"/>
</dbReference>
<dbReference type="GeneID" id="107074235"/>
<keyword evidence="4" id="KW-1003">Cell membrane</keyword>
<evidence type="ECO:0000256" key="7">
    <source>
        <dbReference type="ARBA" id="ARBA00023065"/>
    </source>
</evidence>
<comment type="similarity">
    <text evidence="2">Belongs to the glutamate-gated ion channel (TC 1.A.10.1) family.</text>
</comment>
<protein>
    <submittedName>
        <fullName evidence="17">Glutamate receptor ionotropic, delta-1-like</fullName>
    </submittedName>
</protein>
<keyword evidence="16" id="KW-1185">Reference proteome</keyword>
<evidence type="ECO:0000259" key="14">
    <source>
        <dbReference type="Pfam" id="PF00060"/>
    </source>
</evidence>
<evidence type="ECO:0000256" key="12">
    <source>
        <dbReference type="ARBA" id="ARBA00023303"/>
    </source>
</evidence>
<evidence type="ECO:0000256" key="6">
    <source>
        <dbReference type="ARBA" id="ARBA00022989"/>
    </source>
</evidence>
<keyword evidence="8 13" id="KW-0472">Membrane</keyword>
<comment type="subcellular location">
    <subcellularLocation>
        <location evidence="1">Cell membrane</location>
        <topology evidence="1">Multi-pass membrane protein</topology>
    </subcellularLocation>
</comment>
<accession>A0ABM1JET5</accession>
<feature type="transmembrane region" description="Helical" evidence="13">
    <location>
        <begin position="269"/>
        <end position="295"/>
    </location>
</feature>
<evidence type="ECO:0000256" key="4">
    <source>
        <dbReference type="ARBA" id="ARBA00022475"/>
    </source>
</evidence>
<evidence type="ECO:0000256" key="1">
    <source>
        <dbReference type="ARBA" id="ARBA00004651"/>
    </source>
</evidence>
<feature type="transmembrane region" description="Helical" evidence="13">
    <location>
        <begin position="336"/>
        <end position="360"/>
    </location>
</feature>
<evidence type="ECO:0000313" key="16">
    <source>
        <dbReference type="Proteomes" id="UP000694924"/>
    </source>
</evidence>
<dbReference type="Pfam" id="PF10613">
    <property type="entry name" value="Lig_chan-Glu_bd"/>
    <property type="match status" value="1"/>
</dbReference>
<dbReference type="Pfam" id="PF00060">
    <property type="entry name" value="Lig_chan"/>
    <property type="match status" value="1"/>
</dbReference>
<reference evidence="17" key="1">
    <citation type="submission" date="2025-08" db="UniProtKB">
        <authorList>
            <consortium name="RefSeq"/>
        </authorList>
    </citation>
    <scope>IDENTIFICATION</scope>
    <source>
        <tissue evidence="17">Whole body</tissue>
    </source>
</reference>
<evidence type="ECO:0000256" key="5">
    <source>
        <dbReference type="ARBA" id="ARBA00022692"/>
    </source>
</evidence>
<keyword evidence="12" id="KW-0407">Ion channel</keyword>
<organism evidence="16 17">
    <name type="scientific">Polistes dominula</name>
    <name type="common">European paper wasp</name>
    <name type="synonym">Vespa dominula</name>
    <dbReference type="NCBI Taxonomy" id="743375"/>
    <lineage>
        <taxon>Eukaryota</taxon>
        <taxon>Metazoa</taxon>
        <taxon>Ecdysozoa</taxon>
        <taxon>Arthropoda</taxon>
        <taxon>Hexapoda</taxon>
        <taxon>Insecta</taxon>
        <taxon>Pterygota</taxon>
        <taxon>Neoptera</taxon>
        <taxon>Endopterygota</taxon>
        <taxon>Hymenoptera</taxon>
        <taxon>Apocrita</taxon>
        <taxon>Aculeata</taxon>
        <taxon>Vespoidea</taxon>
        <taxon>Vespidae</taxon>
        <taxon>Polistinae</taxon>
        <taxon>Polistini</taxon>
        <taxon>Polistes</taxon>
    </lineage>
</organism>
<dbReference type="Gene3D" id="1.10.287.70">
    <property type="match status" value="1"/>
</dbReference>
<evidence type="ECO:0000313" key="17">
    <source>
        <dbReference type="RefSeq" id="XP_015190973.1"/>
    </source>
</evidence>
<keyword evidence="9" id="KW-0675">Receptor</keyword>
<keyword evidence="5 13" id="KW-0812">Transmembrane</keyword>
<proteinExistence type="inferred from homology"/>
<gene>
    <name evidence="17" type="primary">LOC107074235</name>
</gene>
<dbReference type="RefSeq" id="XP_015190973.1">
    <property type="nucleotide sequence ID" value="XM_015335487.1"/>
</dbReference>
<evidence type="ECO:0000256" key="13">
    <source>
        <dbReference type="SAM" id="Phobius"/>
    </source>
</evidence>
<keyword evidence="3" id="KW-0813">Transport</keyword>
<dbReference type="PANTHER" id="PTHR42643">
    <property type="entry name" value="IONOTROPIC RECEPTOR 20A-RELATED"/>
    <property type="match status" value="1"/>
</dbReference>
<dbReference type="Gene3D" id="3.40.190.10">
    <property type="entry name" value="Periplasmic binding protein-like II"/>
    <property type="match status" value="1"/>
</dbReference>
<feature type="transmembrane region" description="Helical" evidence="13">
    <location>
        <begin position="517"/>
        <end position="537"/>
    </location>
</feature>
<evidence type="ECO:0000256" key="9">
    <source>
        <dbReference type="ARBA" id="ARBA00023170"/>
    </source>
</evidence>
<keyword evidence="10" id="KW-0325">Glycoprotein</keyword>
<evidence type="ECO:0000256" key="11">
    <source>
        <dbReference type="ARBA" id="ARBA00023286"/>
    </source>
</evidence>